<proteinExistence type="predicted"/>
<feature type="compositionally biased region" description="Acidic residues" evidence="1">
    <location>
        <begin position="116"/>
        <end position="133"/>
    </location>
</feature>
<gene>
    <name evidence="2" type="ORF">CGGC5_15448</name>
</gene>
<dbReference type="EMBL" id="KB020444">
    <property type="protein sequence ID" value="ELA37476.1"/>
    <property type="molecule type" value="Genomic_DNA"/>
</dbReference>
<evidence type="ECO:0000313" key="2">
    <source>
        <dbReference type="EMBL" id="ELA37476.1"/>
    </source>
</evidence>
<feature type="compositionally biased region" description="Basic and acidic residues" evidence="1">
    <location>
        <begin position="80"/>
        <end position="94"/>
    </location>
</feature>
<protein>
    <submittedName>
        <fullName evidence="2">Uncharacterized protein</fullName>
    </submittedName>
</protein>
<feature type="compositionally biased region" description="Low complexity" evidence="1">
    <location>
        <begin position="95"/>
        <end position="107"/>
    </location>
</feature>
<dbReference type="HOGENOM" id="CLU_1911606_0_0_1"/>
<sequence>MRPRAELGRLMGYDGLHGHIFYILMDRTNKIQRARDVDFKEDETDIPIVEFDDIWPTEEVVQEDLSYGENIQVSRLVSQADRDSENEQQSEHTEQQSIQPQPNSPQQTVEERQDDTPLEQQEEEQQLLDQIDM</sequence>
<feature type="region of interest" description="Disordered" evidence="1">
    <location>
        <begin position="72"/>
        <end position="133"/>
    </location>
</feature>
<reference evidence="2" key="1">
    <citation type="submission" date="2012-08" db="EMBL/GenBank/DDBJ databases">
        <title>Genome analysis of Colletotrichum orbiculare and Colletotrichum fructicola.</title>
        <authorList>
            <person name="Gan P.H.P."/>
            <person name="Ikeda K."/>
            <person name="Irieda H."/>
            <person name="Narusaka M."/>
            <person name="O'Connell R.J."/>
            <person name="Narusaka Y."/>
            <person name="Takano Y."/>
            <person name="Kubo Y."/>
            <person name="Shirasu K."/>
        </authorList>
    </citation>
    <scope>NUCLEOTIDE SEQUENCE</scope>
    <source>
        <strain evidence="2">Nara gc5</strain>
    </source>
</reference>
<name>L2GGU2_COLFN</name>
<evidence type="ECO:0000256" key="1">
    <source>
        <dbReference type="SAM" id="MobiDB-lite"/>
    </source>
</evidence>
<organism evidence="2">
    <name type="scientific">Colletotrichum fructicola (strain Nara gc5)</name>
    <name type="common">Anthracnose fungus</name>
    <name type="synonym">Colletotrichum gloeosporioides (strain Nara gc5)</name>
    <dbReference type="NCBI Taxonomy" id="1213859"/>
    <lineage>
        <taxon>Eukaryota</taxon>
        <taxon>Fungi</taxon>
        <taxon>Dikarya</taxon>
        <taxon>Ascomycota</taxon>
        <taxon>Pezizomycotina</taxon>
        <taxon>Sordariomycetes</taxon>
        <taxon>Hypocreomycetidae</taxon>
        <taxon>Glomerellales</taxon>
        <taxon>Glomerellaceae</taxon>
        <taxon>Colletotrichum</taxon>
        <taxon>Colletotrichum gloeosporioides species complex</taxon>
    </lineage>
</organism>
<feature type="non-terminal residue" evidence="2">
    <location>
        <position position="133"/>
    </location>
</feature>
<dbReference type="AlphaFoldDB" id="L2GGU2"/>
<accession>L2GGU2</accession>